<dbReference type="EMBL" id="CAOQHR010000005">
    <property type="protein sequence ID" value="CAI6334913.1"/>
    <property type="molecule type" value="Genomic_DNA"/>
</dbReference>
<dbReference type="OrthoDB" id="3778454at2759"/>
<keyword evidence="3" id="KW-1185">Reference proteome</keyword>
<comment type="caution">
    <text evidence="2">The sequence shown here is derived from an EMBL/GenBank/DDBJ whole genome shotgun (WGS) entry which is preliminary data.</text>
</comment>
<proteinExistence type="predicted"/>
<organism evidence="2 3">
    <name type="scientific">Periconia digitata</name>
    <dbReference type="NCBI Taxonomy" id="1303443"/>
    <lineage>
        <taxon>Eukaryota</taxon>
        <taxon>Fungi</taxon>
        <taxon>Dikarya</taxon>
        <taxon>Ascomycota</taxon>
        <taxon>Pezizomycotina</taxon>
        <taxon>Dothideomycetes</taxon>
        <taxon>Pleosporomycetidae</taxon>
        <taxon>Pleosporales</taxon>
        <taxon>Massarineae</taxon>
        <taxon>Periconiaceae</taxon>
        <taxon>Periconia</taxon>
    </lineage>
</organism>
<name>A0A9W4UEF2_9PLEO</name>
<feature type="region of interest" description="Disordered" evidence="1">
    <location>
        <begin position="258"/>
        <end position="289"/>
    </location>
</feature>
<accession>A0A9W4UEF2</accession>
<gene>
    <name evidence="2" type="ORF">PDIGIT_LOCUS7986</name>
</gene>
<protein>
    <submittedName>
        <fullName evidence="2">Uncharacterized protein</fullName>
    </submittedName>
</protein>
<evidence type="ECO:0000313" key="3">
    <source>
        <dbReference type="Proteomes" id="UP001152607"/>
    </source>
</evidence>
<reference evidence="2" key="1">
    <citation type="submission" date="2023-01" db="EMBL/GenBank/DDBJ databases">
        <authorList>
            <person name="Van Ghelder C."/>
            <person name="Rancurel C."/>
        </authorList>
    </citation>
    <scope>NUCLEOTIDE SEQUENCE</scope>
    <source>
        <strain evidence="2">CNCM I-4278</strain>
    </source>
</reference>
<sequence length="342" mass="37529">MAAVAQNPVMISNLPSILDDSDSSPVDITHLSGMTMTETIKERQPQIHFTHATESASKLTSNRSSMASVSTTKSQLRHSNQVLIGMLQNIQSELEAHRSLMLDIRDRVAHLEDDTEASVYHDAYALRALEGNKRGSWLPPLPPPEGLSWWNAVQAFARNSEPPISATEFLRTPRPCSAIDWPLGPAPAVESVTPPDVDDLPPLTPTSESENSDLDTPIRHDINLGKRISSPRPNSSSVENENDIKEIEVEFDKIKLPAPPLLKPAPAGRPTATSDETADPVAEPTEPITETIDKVSEPPIETESKLMESSMRFYKGVKSLITYKALLKHKSTEKGQSKPQSL</sequence>
<evidence type="ECO:0000256" key="1">
    <source>
        <dbReference type="SAM" id="MobiDB-lite"/>
    </source>
</evidence>
<feature type="region of interest" description="Disordered" evidence="1">
    <location>
        <begin position="185"/>
        <end position="218"/>
    </location>
</feature>
<dbReference type="Proteomes" id="UP001152607">
    <property type="component" value="Unassembled WGS sequence"/>
</dbReference>
<evidence type="ECO:0000313" key="2">
    <source>
        <dbReference type="EMBL" id="CAI6334913.1"/>
    </source>
</evidence>
<dbReference type="AlphaFoldDB" id="A0A9W4UEF2"/>